<organism evidence="1 2">
    <name type="scientific">Armillaria gallica</name>
    <name type="common">Bulbous honey fungus</name>
    <name type="synonym">Armillaria bulbosa</name>
    <dbReference type="NCBI Taxonomy" id="47427"/>
    <lineage>
        <taxon>Eukaryota</taxon>
        <taxon>Fungi</taxon>
        <taxon>Dikarya</taxon>
        <taxon>Basidiomycota</taxon>
        <taxon>Agaricomycotina</taxon>
        <taxon>Agaricomycetes</taxon>
        <taxon>Agaricomycetidae</taxon>
        <taxon>Agaricales</taxon>
        <taxon>Marasmiineae</taxon>
        <taxon>Physalacriaceae</taxon>
        <taxon>Armillaria</taxon>
    </lineage>
</organism>
<reference evidence="2" key="1">
    <citation type="journal article" date="2017" name="Nat. Ecol. Evol.">
        <title>Genome expansion and lineage-specific genetic innovations in the forest pathogenic fungi Armillaria.</title>
        <authorList>
            <person name="Sipos G."/>
            <person name="Prasanna A.N."/>
            <person name="Walter M.C."/>
            <person name="O'Connor E."/>
            <person name="Balint B."/>
            <person name="Krizsan K."/>
            <person name="Kiss B."/>
            <person name="Hess J."/>
            <person name="Varga T."/>
            <person name="Slot J."/>
            <person name="Riley R."/>
            <person name="Boka B."/>
            <person name="Rigling D."/>
            <person name="Barry K."/>
            <person name="Lee J."/>
            <person name="Mihaltcheva S."/>
            <person name="LaButti K."/>
            <person name="Lipzen A."/>
            <person name="Waldron R."/>
            <person name="Moloney N.M."/>
            <person name="Sperisen C."/>
            <person name="Kredics L."/>
            <person name="Vagvoelgyi C."/>
            <person name="Patrignani A."/>
            <person name="Fitzpatrick D."/>
            <person name="Nagy I."/>
            <person name="Doyle S."/>
            <person name="Anderson J.B."/>
            <person name="Grigoriev I.V."/>
            <person name="Gueldener U."/>
            <person name="Muensterkoetter M."/>
            <person name="Nagy L.G."/>
        </authorList>
    </citation>
    <scope>NUCLEOTIDE SEQUENCE [LARGE SCALE GENOMIC DNA]</scope>
    <source>
        <strain evidence="2">Ar21-2</strain>
    </source>
</reference>
<dbReference type="Gene3D" id="3.30.70.100">
    <property type="match status" value="2"/>
</dbReference>
<dbReference type="AlphaFoldDB" id="A0A2H3E7F6"/>
<accession>A0A2H3E7F6</accession>
<dbReference type="SUPFAM" id="SSF54909">
    <property type="entry name" value="Dimeric alpha+beta barrel"/>
    <property type="match status" value="2"/>
</dbReference>
<keyword evidence="2" id="KW-1185">Reference proteome</keyword>
<evidence type="ECO:0000313" key="1">
    <source>
        <dbReference type="EMBL" id="PBL03376.1"/>
    </source>
</evidence>
<dbReference type="OMA" id="PQTAYWF"/>
<dbReference type="InParanoid" id="A0A2H3E7F6"/>
<sequence length="205" mass="22513">MVGCGLLVPLEPKPGKDGELADFLNTGYDLVQAEPFTLQWFALQYDTSNPTYAIFDTFADEEGLKMHANGKIAEALGANSEALLKEAPQLGQIKMLASKVQHGVETVQVGLRCLLRAKPGKIDIVRNFLVNALPLIDEEEQTRIWYAFEFPGTGLFGIVDFFLSDEGRQAHIKGKVATALFAHADEYFTDEPDIVKVKVLAAKIG</sequence>
<name>A0A2H3E7F6_ARMGA</name>
<dbReference type="EMBL" id="KZ293644">
    <property type="protein sequence ID" value="PBL03376.1"/>
    <property type="molecule type" value="Genomic_DNA"/>
</dbReference>
<evidence type="ECO:0000313" key="2">
    <source>
        <dbReference type="Proteomes" id="UP000217790"/>
    </source>
</evidence>
<gene>
    <name evidence="1" type="ORF">ARMGADRAFT_13558</name>
</gene>
<dbReference type="STRING" id="47427.A0A2H3E7F6"/>
<dbReference type="InterPro" id="IPR011008">
    <property type="entry name" value="Dimeric_a/b-barrel"/>
</dbReference>
<protein>
    <recommendedName>
        <fullName evidence="3">ABM domain-containing protein</fullName>
    </recommendedName>
</protein>
<dbReference type="OrthoDB" id="3227035at2759"/>
<evidence type="ECO:0008006" key="3">
    <source>
        <dbReference type="Google" id="ProtNLM"/>
    </source>
</evidence>
<proteinExistence type="predicted"/>
<dbReference type="Proteomes" id="UP000217790">
    <property type="component" value="Unassembled WGS sequence"/>
</dbReference>